<protein>
    <submittedName>
        <fullName evidence="1">Uncharacterized protein</fullName>
    </submittedName>
</protein>
<organism evidence="1 2">
    <name type="scientific">Apiospora rasikravindrae</name>
    <dbReference type="NCBI Taxonomy" id="990691"/>
    <lineage>
        <taxon>Eukaryota</taxon>
        <taxon>Fungi</taxon>
        <taxon>Dikarya</taxon>
        <taxon>Ascomycota</taxon>
        <taxon>Pezizomycotina</taxon>
        <taxon>Sordariomycetes</taxon>
        <taxon>Xylariomycetidae</taxon>
        <taxon>Amphisphaeriales</taxon>
        <taxon>Apiosporaceae</taxon>
        <taxon>Apiospora</taxon>
    </lineage>
</organism>
<dbReference type="EMBL" id="JAQQWK010000009">
    <property type="protein sequence ID" value="KAK8033997.1"/>
    <property type="molecule type" value="Genomic_DNA"/>
</dbReference>
<name>A0ABR1SII7_9PEZI</name>
<proteinExistence type="predicted"/>
<keyword evidence="2" id="KW-1185">Reference proteome</keyword>
<evidence type="ECO:0000313" key="2">
    <source>
        <dbReference type="Proteomes" id="UP001444661"/>
    </source>
</evidence>
<gene>
    <name evidence="1" type="ORF">PG993_008992</name>
</gene>
<evidence type="ECO:0000313" key="1">
    <source>
        <dbReference type="EMBL" id="KAK8033997.1"/>
    </source>
</evidence>
<sequence length="248" mass="28559">MANVIHYLFPKQTDFGWNRPGAFDRAYGKAWGTGIDPSLPDRPEINKALAYIVEHPEIDDAFEEYRYDFLAAADANMGSFFPAFHEVEAFMNFLLDHEVLVDFIGIRDGDKKNKIKKDQWDHKAHVAAFILRMQRARMRDEKMNKLPQWGTGVHWCATHVLWELLYWKHTEWQRAFIAEHRDPHDPPPAKMYVAVAPGMGLQSYAPQAPLARLQSYVPGNPLPSLQSYVPSMPRNPLPGLSSLRRTLF</sequence>
<comment type="caution">
    <text evidence="1">The sequence shown here is derived from an EMBL/GenBank/DDBJ whole genome shotgun (WGS) entry which is preliminary data.</text>
</comment>
<accession>A0ABR1SII7</accession>
<reference evidence="1 2" key="1">
    <citation type="submission" date="2023-01" db="EMBL/GenBank/DDBJ databases">
        <title>Analysis of 21 Apiospora genomes using comparative genomics revels a genus with tremendous synthesis potential of carbohydrate active enzymes and secondary metabolites.</title>
        <authorList>
            <person name="Sorensen T."/>
        </authorList>
    </citation>
    <scope>NUCLEOTIDE SEQUENCE [LARGE SCALE GENOMIC DNA]</scope>
    <source>
        <strain evidence="1 2">CBS 33761</strain>
    </source>
</reference>
<dbReference type="Proteomes" id="UP001444661">
    <property type="component" value="Unassembled WGS sequence"/>
</dbReference>